<evidence type="ECO:0000256" key="5">
    <source>
        <dbReference type="SAM" id="MobiDB-lite"/>
    </source>
</evidence>
<dbReference type="EC" id="2.5.1.25" evidence="1"/>
<sequence length="121" mass="13389">MTENAVLQLRAERIARATRPFLARGNRVRRCQRCLLPEKLCLCSTITPAQAKSRFCLLMFDTEPMKPSNTGRLIADILPDTVAFQWSRTEPSLDLLDSGTKPGLSANGGLSPPRMLMSNGK</sequence>
<proteinExistence type="predicted"/>
<dbReference type="InterPro" id="IPR005636">
    <property type="entry name" value="DTW"/>
</dbReference>
<dbReference type="SMART" id="SM01144">
    <property type="entry name" value="DTW"/>
    <property type="match status" value="1"/>
</dbReference>
<dbReference type="GO" id="GO:0016432">
    <property type="term" value="F:tRNA-uridine aminocarboxypropyltransferase activity"/>
    <property type="evidence" value="ECO:0007669"/>
    <property type="project" value="UniProtKB-EC"/>
</dbReference>
<dbReference type="EMBL" id="UGAW01000002">
    <property type="protein sequence ID" value="STI48140.1"/>
    <property type="molecule type" value="Genomic_DNA"/>
</dbReference>
<evidence type="ECO:0000256" key="1">
    <source>
        <dbReference type="ARBA" id="ARBA00012386"/>
    </source>
</evidence>
<keyword evidence="3" id="KW-0949">S-adenosyl-L-methionine</keyword>
<evidence type="ECO:0000313" key="7">
    <source>
        <dbReference type="EMBL" id="STI48140.1"/>
    </source>
</evidence>
<evidence type="ECO:0000256" key="2">
    <source>
        <dbReference type="ARBA" id="ARBA00022679"/>
    </source>
</evidence>
<evidence type="ECO:0000259" key="6">
    <source>
        <dbReference type="SMART" id="SM01144"/>
    </source>
</evidence>
<feature type="domain" description="DTW" evidence="6">
    <location>
        <begin position="27"/>
        <end position="121"/>
    </location>
</feature>
<evidence type="ECO:0000256" key="3">
    <source>
        <dbReference type="ARBA" id="ARBA00022691"/>
    </source>
</evidence>
<protein>
    <recommendedName>
        <fullName evidence="1">tRNA-uridine aminocarboxypropyltransferase</fullName>
        <ecNumber evidence="1">2.5.1.25</ecNumber>
    </recommendedName>
</protein>
<name>A0A376SD35_ECOLX</name>
<keyword evidence="4" id="KW-0819">tRNA processing</keyword>
<reference evidence="7 8" key="1">
    <citation type="submission" date="2018-06" db="EMBL/GenBank/DDBJ databases">
        <authorList>
            <consortium name="Pathogen Informatics"/>
            <person name="Doyle S."/>
        </authorList>
    </citation>
    <scope>NUCLEOTIDE SEQUENCE [LARGE SCALE GENOMIC DNA]</scope>
    <source>
        <strain evidence="7 8">NCTC11112</strain>
    </source>
</reference>
<dbReference type="AlphaFoldDB" id="A0A376SD35"/>
<feature type="region of interest" description="Disordered" evidence="5">
    <location>
        <begin position="95"/>
        <end position="121"/>
    </location>
</feature>
<gene>
    <name evidence="7" type="ORF">NCTC11112_07373</name>
</gene>
<accession>A0A376SD35</accession>
<evidence type="ECO:0000256" key="4">
    <source>
        <dbReference type="ARBA" id="ARBA00022694"/>
    </source>
</evidence>
<dbReference type="Proteomes" id="UP000254817">
    <property type="component" value="Unassembled WGS sequence"/>
</dbReference>
<keyword evidence="2" id="KW-0808">Transferase</keyword>
<dbReference type="GO" id="GO:0008033">
    <property type="term" value="P:tRNA processing"/>
    <property type="evidence" value="ECO:0007669"/>
    <property type="project" value="UniProtKB-KW"/>
</dbReference>
<organism evidence="7 8">
    <name type="scientific">Escherichia coli</name>
    <dbReference type="NCBI Taxonomy" id="562"/>
    <lineage>
        <taxon>Bacteria</taxon>
        <taxon>Pseudomonadati</taxon>
        <taxon>Pseudomonadota</taxon>
        <taxon>Gammaproteobacteria</taxon>
        <taxon>Enterobacterales</taxon>
        <taxon>Enterobacteriaceae</taxon>
        <taxon>Escherichia</taxon>
    </lineage>
</organism>
<dbReference type="Pfam" id="PF03942">
    <property type="entry name" value="DTW"/>
    <property type="match status" value="1"/>
</dbReference>
<evidence type="ECO:0000313" key="8">
    <source>
        <dbReference type="Proteomes" id="UP000254817"/>
    </source>
</evidence>